<accession>A0A927BSQ5</accession>
<evidence type="ECO:0000313" key="1">
    <source>
        <dbReference type="EMBL" id="MBD2846088.1"/>
    </source>
</evidence>
<dbReference type="EMBL" id="JACXIZ010000020">
    <property type="protein sequence ID" value="MBD2846088.1"/>
    <property type="molecule type" value="Genomic_DNA"/>
</dbReference>
<gene>
    <name evidence="1" type="ORF">IDH44_12860</name>
</gene>
<reference evidence="1" key="1">
    <citation type="submission" date="2020-09" db="EMBL/GenBank/DDBJ databases">
        <title>A novel bacterium of genus Paenibacillus, isolated from South China Sea.</title>
        <authorList>
            <person name="Huang H."/>
            <person name="Mo K."/>
            <person name="Hu Y."/>
        </authorList>
    </citation>
    <scope>NUCLEOTIDE SEQUENCE</scope>
    <source>
        <strain evidence="1">IB182496</strain>
    </source>
</reference>
<comment type="caution">
    <text evidence="1">The sequence shown here is derived from an EMBL/GenBank/DDBJ whole genome shotgun (WGS) entry which is preliminary data.</text>
</comment>
<keyword evidence="2" id="KW-1185">Reference proteome</keyword>
<name>A0A927BSQ5_9BACL</name>
<dbReference type="AlphaFoldDB" id="A0A927BSQ5"/>
<protein>
    <submittedName>
        <fullName evidence="1">Uncharacterized protein</fullName>
    </submittedName>
</protein>
<sequence length="55" mass="6273">MGFEKVLDDIKREGKLEGKREIAKRMIDLEIDSTLIAAATGFTPEEVEELRNRLP</sequence>
<dbReference type="Proteomes" id="UP000621560">
    <property type="component" value="Unassembled WGS sequence"/>
</dbReference>
<proteinExistence type="predicted"/>
<evidence type="ECO:0000313" key="2">
    <source>
        <dbReference type="Proteomes" id="UP000621560"/>
    </source>
</evidence>
<dbReference type="RefSeq" id="WP_190918219.1">
    <property type="nucleotide sequence ID" value="NZ_JACXIZ010000020.1"/>
</dbReference>
<organism evidence="1 2">
    <name type="scientific">Paenibacillus sabuli</name>
    <dbReference type="NCBI Taxonomy" id="2772509"/>
    <lineage>
        <taxon>Bacteria</taxon>
        <taxon>Bacillati</taxon>
        <taxon>Bacillota</taxon>
        <taxon>Bacilli</taxon>
        <taxon>Bacillales</taxon>
        <taxon>Paenibacillaceae</taxon>
        <taxon>Paenibacillus</taxon>
    </lineage>
</organism>